<keyword evidence="2 6" id="KW-0430">Lectin</keyword>
<dbReference type="AlphaFoldDB" id="A0A224XH89"/>
<proteinExistence type="inferred from homology"/>
<feature type="signal peptide" evidence="4">
    <location>
        <begin position="1"/>
        <end position="18"/>
    </location>
</feature>
<evidence type="ECO:0000259" key="5">
    <source>
        <dbReference type="PROSITE" id="PS50228"/>
    </source>
</evidence>
<feature type="region of interest" description="Disordered" evidence="3">
    <location>
        <begin position="267"/>
        <end position="286"/>
    </location>
</feature>
<sequence length="286" mass="32733">MYIIGLLVLAGYFLTVNTDEILNELVCENEEMEFTCPKGYTIEILSAMYGRKDRRICSDPKKNDTDCEAYGSNVKISDRCNLRQQCRILADSTLFGNPCVGYRKYLQVSYRCLRNHDILSRITCEYEQFKVKCPPDHFIKIVNALYGKKNPLTCYRKTNRQYTNKCGDSLTATDILASRCDNSNNCSVMAENKVFGDPCVFTYKYLEVDYLCLNDITKPSTAPETKRKGLDLEDFHIHLPELRTPINHRLLENMPDVSHLVVGSMPEINKKKPNRSAKSSILGDTM</sequence>
<dbReference type="InterPro" id="IPR043159">
    <property type="entry name" value="Lectin_gal-bd_sf"/>
</dbReference>
<dbReference type="PROSITE" id="PS50228">
    <property type="entry name" value="SUEL_LECTIN"/>
    <property type="match status" value="2"/>
</dbReference>
<dbReference type="EMBL" id="GFTR01004569">
    <property type="protein sequence ID" value="JAW11857.1"/>
    <property type="molecule type" value="Transcribed_RNA"/>
</dbReference>
<dbReference type="PANTHER" id="PTHR46780">
    <property type="entry name" value="PROTEIN EVA-1"/>
    <property type="match status" value="1"/>
</dbReference>
<evidence type="ECO:0000313" key="6">
    <source>
        <dbReference type="EMBL" id="JAW11857.1"/>
    </source>
</evidence>
<dbReference type="CDD" id="cd22827">
    <property type="entry name" value="Gal_Rha_Lectin_SUL-I-like"/>
    <property type="match status" value="2"/>
</dbReference>
<dbReference type="InterPro" id="IPR000922">
    <property type="entry name" value="Lectin_gal-bd_dom"/>
</dbReference>
<evidence type="ECO:0000256" key="2">
    <source>
        <dbReference type="ARBA" id="ARBA00022734"/>
    </source>
</evidence>
<keyword evidence="4" id="KW-0732">Signal</keyword>
<evidence type="ECO:0000256" key="1">
    <source>
        <dbReference type="ARBA" id="ARBA00010933"/>
    </source>
</evidence>
<dbReference type="GO" id="GO:0030246">
    <property type="term" value="F:carbohydrate binding"/>
    <property type="evidence" value="ECO:0007669"/>
    <property type="project" value="UniProtKB-KW"/>
</dbReference>
<protein>
    <submittedName>
        <fullName evidence="6">Putative galactoside-binding lectin</fullName>
    </submittedName>
</protein>
<accession>A0A224XH89</accession>
<organism evidence="6">
    <name type="scientific">Panstrongylus lignarius</name>
    <dbReference type="NCBI Taxonomy" id="156445"/>
    <lineage>
        <taxon>Eukaryota</taxon>
        <taxon>Metazoa</taxon>
        <taxon>Ecdysozoa</taxon>
        <taxon>Arthropoda</taxon>
        <taxon>Hexapoda</taxon>
        <taxon>Insecta</taxon>
        <taxon>Pterygota</taxon>
        <taxon>Neoptera</taxon>
        <taxon>Paraneoptera</taxon>
        <taxon>Hemiptera</taxon>
        <taxon>Heteroptera</taxon>
        <taxon>Panheteroptera</taxon>
        <taxon>Cimicomorpha</taxon>
        <taxon>Reduviidae</taxon>
        <taxon>Triatominae</taxon>
        <taxon>Panstrongylus</taxon>
    </lineage>
</organism>
<dbReference type="FunFam" id="2.60.120.740:FF:000001">
    <property type="entry name" value="Adhesion G protein-coupled receptor L2"/>
    <property type="match status" value="1"/>
</dbReference>
<evidence type="ECO:0000256" key="4">
    <source>
        <dbReference type="SAM" id="SignalP"/>
    </source>
</evidence>
<dbReference type="Gene3D" id="2.60.120.740">
    <property type="match status" value="2"/>
</dbReference>
<dbReference type="Pfam" id="PF02140">
    <property type="entry name" value="SUEL_Lectin"/>
    <property type="match status" value="2"/>
</dbReference>
<feature type="chain" id="PRO_5012058774" evidence="4">
    <location>
        <begin position="19"/>
        <end position="286"/>
    </location>
</feature>
<name>A0A224XH89_9HEMI</name>
<reference evidence="6" key="1">
    <citation type="journal article" date="2018" name="PLoS Negl. Trop. Dis.">
        <title>An insight into the salivary gland and fat body transcriptome of Panstrongylus lignarius (Hemiptera: Heteroptera), the main vector of Chagas disease in Peru.</title>
        <authorList>
            <person name="Nevoa J.C."/>
            <person name="Mendes M.T."/>
            <person name="da Silva M.V."/>
            <person name="Soares S.C."/>
            <person name="Oliveira C.J.F."/>
            <person name="Ribeiro J.M.C."/>
        </authorList>
    </citation>
    <scope>NUCLEOTIDE SEQUENCE</scope>
</reference>
<feature type="domain" description="SUEL-type lectin" evidence="5">
    <location>
        <begin position="26"/>
        <end position="113"/>
    </location>
</feature>
<feature type="domain" description="SUEL-type lectin" evidence="5">
    <location>
        <begin position="123"/>
        <end position="213"/>
    </location>
</feature>
<comment type="similarity">
    <text evidence="1">Belongs to the G-protein coupled receptor 2 family. LN-TM7 subfamily.</text>
</comment>
<evidence type="ECO:0000256" key="3">
    <source>
        <dbReference type="SAM" id="MobiDB-lite"/>
    </source>
</evidence>